<protein>
    <submittedName>
        <fullName evidence="1">Uncharacterized protein</fullName>
    </submittedName>
</protein>
<evidence type="ECO:0000313" key="1">
    <source>
        <dbReference type="EMBL" id="KAK3103854.1"/>
    </source>
</evidence>
<keyword evidence="2" id="KW-1185">Reference proteome</keyword>
<reference evidence="1" key="1">
    <citation type="submission" date="2019-08" db="EMBL/GenBank/DDBJ databases">
        <title>The improved chromosome-level genome for the pearl oyster Pinctada fucata martensii using PacBio sequencing and Hi-C.</title>
        <authorList>
            <person name="Zheng Z."/>
        </authorList>
    </citation>
    <scope>NUCLEOTIDE SEQUENCE</scope>
    <source>
        <strain evidence="1">ZZ-2019</strain>
        <tissue evidence="1">Adductor muscle</tissue>
    </source>
</reference>
<name>A0AA88YQY1_PINIB</name>
<proteinExistence type="predicted"/>
<organism evidence="1 2">
    <name type="scientific">Pinctada imbricata</name>
    <name type="common">Atlantic pearl-oyster</name>
    <name type="synonym">Pinctada martensii</name>
    <dbReference type="NCBI Taxonomy" id="66713"/>
    <lineage>
        <taxon>Eukaryota</taxon>
        <taxon>Metazoa</taxon>
        <taxon>Spiralia</taxon>
        <taxon>Lophotrochozoa</taxon>
        <taxon>Mollusca</taxon>
        <taxon>Bivalvia</taxon>
        <taxon>Autobranchia</taxon>
        <taxon>Pteriomorphia</taxon>
        <taxon>Pterioida</taxon>
        <taxon>Pterioidea</taxon>
        <taxon>Pteriidae</taxon>
        <taxon>Pinctada</taxon>
    </lineage>
</organism>
<comment type="caution">
    <text evidence="1">The sequence shown here is derived from an EMBL/GenBank/DDBJ whole genome shotgun (WGS) entry which is preliminary data.</text>
</comment>
<dbReference type="Proteomes" id="UP001186944">
    <property type="component" value="Unassembled WGS sequence"/>
</dbReference>
<dbReference type="AlphaFoldDB" id="A0AA88YQY1"/>
<evidence type="ECO:0000313" key="2">
    <source>
        <dbReference type="Proteomes" id="UP001186944"/>
    </source>
</evidence>
<gene>
    <name evidence="1" type="ORF">FSP39_022427</name>
</gene>
<dbReference type="EMBL" id="VSWD01000005">
    <property type="protein sequence ID" value="KAK3103854.1"/>
    <property type="molecule type" value="Genomic_DNA"/>
</dbReference>
<accession>A0AA88YQY1</accession>
<sequence length="104" mass="11786">MSVQFVVSSFISGIGQLVVLTKIDKIEKVVETEVDKVFYSRDIQSCVEKFAESFGLPAGYILPMKNYAQESSRNTELEILTLYNFQQLLARVDDVLTNLKDNTD</sequence>